<keyword evidence="2" id="KW-1185">Reference proteome</keyword>
<evidence type="ECO:0000313" key="1">
    <source>
        <dbReference type="EMBL" id="THV44108.1"/>
    </source>
</evidence>
<comment type="caution">
    <text evidence="1">The sequence shown here is derived from an EMBL/GenBank/DDBJ whole genome shotgun (WGS) entry which is preliminary data.</text>
</comment>
<gene>
    <name evidence="1" type="ORF">BGAL_0731g00030</name>
</gene>
<reference evidence="1 2" key="1">
    <citation type="submission" date="2017-12" db="EMBL/GenBank/DDBJ databases">
        <title>Comparative genomics of Botrytis spp.</title>
        <authorList>
            <person name="Valero-Jimenez C.A."/>
            <person name="Tapia P."/>
            <person name="Veloso J."/>
            <person name="Silva-Moreno E."/>
            <person name="Staats M."/>
            <person name="Valdes J.H."/>
            <person name="Van Kan J.A.L."/>
        </authorList>
    </citation>
    <scope>NUCLEOTIDE SEQUENCE [LARGE SCALE GENOMIC DNA]</scope>
    <source>
        <strain evidence="1 2">MUCL435</strain>
    </source>
</reference>
<name>A0A4S8QHT9_9HELO</name>
<organism evidence="1 2">
    <name type="scientific">Botrytis galanthina</name>
    <dbReference type="NCBI Taxonomy" id="278940"/>
    <lineage>
        <taxon>Eukaryota</taxon>
        <taxon>Fungi</taxon>
        <taxon>Dikarya</taxon>
        <taxon>Ascomycota</taxon>
        <taxon>Pezizomycotina</taxon>
        <taxon>Leotiomycetes</taxon>
        <taxon>Helotiales</taxon>
        <taxon>Sclerotiniaceae</taxon>
        <taxon>Botrytis</taxon>
    </lineage>
</organism>
<proteinExistence type="predicted"/>
<accession>A0A4S8QHT9</accession>
<evidence type="ECO:0000313" key="2">
    <source>
        <dbReference type="Proteomes" id="UP000308671"/>
    </source>
</evidence>
<dbReference type="EMBL" id="PQXL01000726">
    <property type="protein sequence ID" value="THV44108.1"/>
    <property type="molecule type" value="Genomic_DNA"/>
</dbReference>
<protein>
    <submittedName>
        <fullName evidence="1">Uncharacterized protein</fullName>
    </submittedName>
</protein>
<dbReference type="OrthoDB" id="10468863at2759"/>
<sequence length="107" mass="11496">MFLDNLRQRSSPLRSQPPYLISFHLEHPALDVFSERDSGIGSCGPRVGIEMFSIGVVEKSFDSEGEDYLRPGVAAGAVVEADVVEGAEGEDEGFFGGGEGLEGIFEE</sequence>
<dbReference type="AlphaFoldDB" id="A0A4S8QHT9"/>
<dbReference type="Proteomes" id="UP000308671">
    <property type="component" value="Unassembled WGS sequence"/>
</dbReference>